<feature type="chain" id="PRO_5002841373" evidence="2">
    <location>
        <begin position="24"/>
        <end position="742"/>
    </location>
</feature>
<dbReference type="InParanoid" id="B5YLN4"/>
<reference evidence="3 4" key="1">
    <citation type="journal article" date="2004" name="Science">
        <title>The genome of the diatom Thalassiosira pseudonana: ecology, evolution, and metabolism.</title>
        <authorList>
            <person name="Armbrust E.V."/>
            <person name="Berges J.A."/>
            <person name="Bowler C."/>
            <person name="Green B.R."/>
            <person name="Martinez D."/>
            <person name="Putnam N.H."/>
            <person name="Zhou S."/>
            <person name="Allen A.E."/>
            <person name="Apt K.E."/>
            <person name="Bechner M."/>
            <person name="Brzezinski M.A."/>
            <person name="Chaal B.K."/>
            <person name="Chiovitti A."/>
            <person name="Davis A.K."/>
            <person name="Demarest M.S."/>
            <person name="Detter J.C."/>
            <person name="Glavina T."/>
            <person name="Goodstein D."/>
            <person name="Hadi M.Z."/>
            <person name="Hellsten U."/>
            <person name="Hildebrand M."/>
            <person name="Jenkins B.D."/>
            <person name="Jurka J."/>
            <person name="Kapitonov V.V."/>
            <person name="Kroger N."/>
            <person name="Lau W.W."/>
            <person name="Lane T.W."/>
            <person name="Larimer F.W."/>
            <person name="Lippmeier J.C."/>
            <person name="Lucas S."/>
            <person name="Medina M."/>
            <person name="Montsant A."/>
            <person name="Obornik M."/>
            <person name="Parker M.S."/>
            <person name="Palenik B."/>
            <person name="Pazour G.J."/>
            <person name="Richardson P.M."/>
            <person name="Rynearson T.A."/>
            <person name="Saito M.A."/>
            <person name="Schwartz D.C."/>
            <person name="Thamatrakoln K."/>
            <person name="Valentin K."/>
            <person name="Vardi A."/>
            <person name="Wilkerson F.P."/>
            <person name="Rokhsar D.S."/>
        </authorList>
    </citation>
    <scope>NUCLEOTIDE SEQUENCE [LARGE SCALE GENOMIC DNA]</scope>
    <source>
        <strain evidence="3 4">CCMP1335</strain>
    </source>
</reference>
<evidence type="ECO:0000313" key="4">
    <source>
        <dbReference type="Proteomes" id="UP000001449"/>
    </source>
</evidence>
<protein>
    <submittedName>
        <fullName evidence="3">Uncharacterized protein</fullName>
    </submittedName>
</protein>
<dbReference type="EMBL" id="CP001159">
    <property type="protein sequence ID" value="ACI64262.1"/>
    <property type="molecule type" value="Genomic_DNA"/>
</dbReference>
<keyword evidence="4" id="KW-1185">Reference proteome</keyword>
<feature type="signal peptide" evidence="2">
    <location>
        <begin position="1"/>
        <end position="23"/>
    </location>
</feature>
<dbReference type="PaxDb" id="35128-Thaps10842"/>
<evidence type="ECO:0000256" key="1">
    <source>
        <dbReference type="SAM" id="MobiDB-lite"/>
    </source>
</evidence>
<dbReference type="OMA" id="GRMVLPP"/>
<sequence>MKFPFSAIFPLLISSSAASAGDAKQPARLSFQSLLPSADGVDGLVGLTDALTLDGIISVTGVQSSDGSSFGDIKTMMMAHLTSCLLDRDAVSAADGASSKTTAFEDGTIRRSLAMMGDISADDALASLPDTSPCKQFKSHLSSFRDTVDSVTDAFARRLSNEMASSMDTPLMTGRDQEQWKDISAVVEGGIKLEHFHSYQKPVVSSSVRGNTVTVDVDVKTIDFHTDQGFFLAFSPGLIVSNNVVTDLSDGFYIEDRLGNKAELQFGGQDDLVFMMGDGVNQYINNKIRGSKPLRSTPHALKLTPQDATQARVWYGRMILPPNEALVAGFDATYAELRADVIEHVNSEESTPSYHNIGCSSSELKVGLHGILASSRNLAEESDGGHTTSDCAEDEMFCWFMCQKLSDFNLTLTTCSDQNLLLQCTSPRDEVVPDGMAHGDYYPGCTNSTDPPSPYPLIDQQDNMTCPELWEEFSSSEGYDHVVDLTSAMGSVTHLMYTITDENKIKARLAFNNVFGYLAMGFANTLDTIHNGMNGGNVLLAIPGGDYSPVTGLDLSVPGSIATYVIDDVDSAFRHWMDPVDSDEDSSTVAAFETTDCFTAIMFESDHINGKAFNIDGTDEMIWAGNSADHFVGYHGPFSRQRFTIDWKAANVVFSGATEGTWVEDDSAATANETVVVVGDDHESVTTPIEDVADEIAAPSVAGGDSVSEEVPKAASDGSTNNNVAPTIQIMSVAVFLGLTTL</sequence>
<dbReference type="KEGG" id="tps:THAPS_10842"/>
<feature type="region of interest" description="Disordered" evidence="1">
    <location>
        <begin position="700"/>
        <end position="719"/>
    </location>
</feature>
<dbReference type="Proteomes" id="UP000001449">
    <property type="component" value="Chromosome 18"/>
</dbReference>
<evidence type="ECO:0000256" key="2">
    <source>
        <dbReference type="SAM" id="SignalP"/>
    </source>
</evidence>
<dbReference type="AlphaFoldDB" id="B5YLN4"/>
<reference evidence="3 4" key="2">
    <citation type="journal article" date="2008" name="Nature">
        <title>The Phaeodactylum genome reveals the evolutionary history of diatom genomes.</title>
        <authorList>
            <person name="Bowler C."/>
            <person name="Allen A.E."/>
            <person name="Badger J.H."/>
            <person name="Grimwood J."/>
            <person name="Jabbari K."/>
            <person name="Kuo A."/>
            <person name="Maheswari U."/>
            <person name="Martens C."/>
            <person name="Maumus F."/>
            <person name="Otillar R.P."/>
            <person name="Rayko E."/>
            <person name="Salamov A."/>
            <person name="Vandepoele K."/>
            <person name="Beszteri B."/>
            <person name="Gruber A."/>
            <person name="Heijde M."/>
            <person name="Katinka M."/>
            <person name="Mock T."/>
            <person name="Valentin K."/>
            <person name="Verret F."/>
            <person name="Berges J.A."/>
            <person name="Brownlee C."/>
            <person name="Cadoret J.P."/>
            <person name="Chiovitti A."/>
            <person name="Choi C.J."/>
            <person name="Coesel S."/>
            <person name="De Martino A."/>
            <person name="Detter J.C."/>
            <person name="Durkin C."/>
            <person name="Falciatore A."/>
            <person name="Fournet J."/>
            <person name="Haruta M."/>
            <person name="Huysman M.J."/>
            <person name="Jenkins B.D."/>
            <person name="Jiroutova K."/>
            <person name="Jorgensen R.E."/>
            <person name="Joubert Y."/>
            <person name="Kaplan A."/>
            <person name="Kroger N."/>
            <person name="Kroth P.G."/>
            <person name="La Roche J."/>
            <person name="Lindquist E."/>
            <person name="Lommer M."/>
            <person name="Martin-Jezequel V."/>
            <person name="Lopez P.J."/>
            <person name="Lucas S."/>
            <person name="Mangogna M."/>
            <person name="McGinnis K."/>
            <person name="Medlin L.K."/>
            <person name="Montsant A."/>
            <person name="Oudot-Le Secq M.P."/>
            <person name="Napoli C."/>
            <person name="Obornik M."/>
            <person name="Parker M.S."/>
            <person name="Petit J.L."/>
            <person name="Porcel B.M."/>
            <person name="Poulsen N."/>
            <person name="Robison M."/>
            <person name="Rychlewski L."/>
            <person name="Rynearson T.A."/>
            <person name="Schmutz J."/>
            <person name="Shapiro H."/>
            <person name="Siaut M."/>
            <person name="Stanley M."/>
            <person name="Sussman M.R."/>
            <person name="Taylor A.R."/>
            <person name="Vardi A."/>
            <person name="von Dassow P."/>
            <person name="Vyverman W."/>
            <person name="Willis A."/>
            <person name="Wyrwicz L.S."/>
            <person name="Rokhsar D.S."/>
            <person name="Weissenbach J."/>
            <person name="Armbrust E.V."/>
            <person name="Green B.R."/>
            <person name="Van de Peer Y."/>
            <person name="Grigoriev I.V."/>
        </authorList>
    </citation>
    <scope>NUCLEOTIDE SEQUENCE [LARGE SCALE GENOMIC DNA]</scope>
    <source>
        <strain evidence="3 4">CCMP1335</strain>
    </source>
</reference>
<accession>B5YLN4</accession>
<dbReference type="eggNOG" id="ENOG502RZ0E">
    <property type="taxonomic scope" value="Eukaryota"/>
</dbReference>
<name>B5YLN4_THAPS</name>
<dbReference type="RefSeq" id="XP_002295545.1">
    <property type="nucleotide sequence ID" value="XM_002295509.1"/>
</dbReference>
<gene>
    <name evidence="3" type="ORF">THAPS_10842</name>
</gene>
<keyword evidence="2" id="KW-0732">Signal</keyword>
<evidence type="ECO:0000313" key="3">
    <source>
        <dbReference type="EMBL" id="ACI64262.1"/>
    </source>
</evidence>
<dbReference type="HOGENOM" id="CLU_394553_0_0_1"/>
<dbReference type="GeneID" id="7442955"/>
<organism evidence="3 4">
    <name type="scientific">Thalassiosira pseudonana</name>
    <name type="common">Marine diatom</name>
    <name type="synonym">Cyclotella nana</name>
    <dbReference type="NCBI Taxonomy" id="35128"/>
    <lineage>
        <taxon>Eukaryota</taxon>
        <taxon>Sar</taxon>
        <taxon>Stramenopiles</taxon>
        <taxon>Ochrophyta</taxon>
        <taxon>Bacillariophyta</taxon>
        <taxon>Coscinodiscophyceae</taxon>
        <taxon>Thalassiosirophycidae</taxon>
        <taxon>Thalassiosirales</taxon>
        <taxon>Thalassiosiraceae</taxon>
        <taxon>Thalassiosira</taxon>
    </lineage>
</organism>
<dbReference type="PANTHER" id="PTHR40855:SF1">
    <property type="entry name" value="CLAVAMINATE SYNTHASE-LIKE PROTEIN"/>
    <property type="match status" value="1"/>
</dbReference>
<dbReference type="PANTHER" id="PTHR40855">
    <property type="entry name" value="DIOX_N DOMAIN-CONTAINING PROTEIN"/>
    <property type="match status" value="1"/>
</dbReference>
<proteinExistence type="predicted"/>